<comment type="caution">
    <text evidence="2">The sequence shown here is derived from an EMBL/GenBank/DDBJ whole genome shotgun (WGS) entry which is preliminary data.</text>
</comment>
<name>A0A7X2YX69_9BACL</name>
<keyword evidence="1" id="KW-0472">Membrane</keyword>
<sequence>MSIIGTLLAIIIAILVSIFMGPVGVLLLVSVIFGMVLSMYIRNREMYNDIQRIKEKLGIVEQDDFNMSNEAIEEELLEEIKHEARNKENSP</sequence>
<dbReference type="AlphaFoldDB" id="A0A7X2YX69"/>
<gene>
    <name evidence="2" type="ORF">GNP95_00760</name>
</gene>
<proteinExistence type="predicted"/>
<evidence type="ECO:0000256" key="1">
    <source>
        <dbReference type="SAM" id="Phobius"/>
    </source>
</evidence>
<keyword evidence="1" id="KW-0812">Transmembrane</keyword>
<dbReference type="OrthoDB" id="2666856at2"/>
<dbReference type="Proteomes" id="UP000447876">
    <property type="component" value="Unassembled WGS sequence"/>
</dbReference>
<protein>
    <submittedName>
        <fullName evidence="2">Uncharacterized protein</fullName>
    </submittedName>
</protein>
<keyword evidence="1" id="KW-1133">Transmembrane helix</keyword>
<evidence type="ECO:0000313" key="2">
    <source>
        <dbReference type="EMBL" id="MUG43546.1"/>
    </source>
</evidence>
<dbReference type="RefSeq" id="WP_155609028.1">
    <property type="nucleotide sequence ID" value="NZ_WNZW01000001.1"/>
</dbReference>
<feature type="transmembrane region" description="Helical" evidence="1">
    <location>
        <begin position="6"/>
        <end position="37"/>
    </location>
</feature>
<evidence type="ECO:0000313" key="3">
    <source>
        <dbReference type="Proteomes" id="UP000447876"/>
    </source>
</evidence>
<dbReference type="EMBL" id="WNZW01000001">
    <property type="protein sequence ID" value="MUG43546.1"/>
    <property type="molecule type" value="Genomic_DNA"/>
</dbReference>
<organism evidence="2 3">
    <name type="scientific">Paenibacillus woosongensis</name>
    <dbReference type="NCBI Taxonomy" id="307580"/>
    <lineage>
        <taxon>Bacteria</taxon>
        <taxon>Bacillati</taxon>
        <taxon>Bacillota</taxon>
        <taxon>Bacilli</taxon>
        <taxon>Bacillales</taxon>
        <taxon>Paenibacillaceae</taxon>
        <taxon>Paenibacillus</taxon>
    </lineage>
</organism>
<accession>A0A7X2YX69</accession>
<reference evidence="2 3" key="1">
    <citation type="submission" date="2019-11" db="EMBL/GenBank/DDBJ databases">
        <title>Draft genome sequences of five Paenibacillus species of dairy origin.</title>
        <authorList>
            <person name="Olajide A.M."/>
            <person name="Chen S."/>
            <person name="Lapointe G."/>
        </authorList>
    </citation>
    <scope>NUCLEOTIDE SEQUENCE [LARGE SCALE GENOMIC DNA]</scope>
    <source>
        <strain evidence="2 3">12CR55</strain>
    </source>
</reference>